<dbReference type="PANTHER" id="PTHR48081">
    <property type="entry name" value="AB HYDROLASE SUPERFAMILY PROTEIN C4A8.06C"/>
    <property type="match status" value="1"/>
</dbReference>
<dbReference type="InterPro" id="IPR033140">
    <property type="entry name" value="Lipase_GDXG_put_SER_AS"/>
</dbReference>
<name>S8BT20_DACHA</name>
<keyword evidence="7" id="KW-1185">Reference proteome</keyword>
<dbReference type="EMBL" id="AQGS01000575">
    <property type="protein sequence ID" value="EPS38332.1"/>
    <property type="molecule type" value="Genomic_DNA"/>
</dbReference>
<feature type="transmembrane region" description="Helical" evidence="4">
    <location>
        <begin position="24"/>
        <end position="46"/>
    </location>
</feature>
<dbReference type="SUPFAM" id="SSF53474">
    <property type="entry name" value="alpha/beta-Hydrolases"/>
    <property type="match status" value="1"/>
</dbReference>
<evidence type="ECO:0000256" key="1">
    <source>
        <dbReference type="ARBA" id="ARBA00010515"/>
    </source>
</evidence>
<keyword evidence="4" id="KW-0812">Transmembrane</keyword>
<feature type="domain" description="Alpha/beta hydrolase fold-3" evidence="5">
    <location>
        <begin position="122"/>
        <end position="363"/>
    </location>
</feature>
<dbReference type="GO" id="GO:0016787">
    <property type="term" value="F:hydrolase activity"/>
    <property type="evidence" value="ECO:0007669"/>
    <property type="project" value="UniProtKB-KW"/>
</dbReference>
<evidence type="ECO:0000259" key="5">
    <source>
        <dbReference type="Pfam" id="PF07859"/>
    </source>
</evidence>
<dbReference type="OrthoDB" id="2152029at2759"/>
<reference evidence="7" key="2">
    <citation type="submission" date="2013-04" db="EMBL/GenBank/DDBJ databases">
        <title>Genomic mechanisms accounting for the adaptation to parasitism in nematode-trapping fungi.</title>
        <authorList>
            <person name="Ahren D.G."/>
        </authorList>
    </citation>
    <scope>NUCLEOTIDE SEQUENCE [LARGE SCALE GENOMIC DNA]</scope>
    <source>
        <strain evidence="7">CBS 200.50</strain>
    </source>
</reference>
<evidence type="ECO:0000313" key="6">
    <source>
        <dbReference type="EMBL" id="EPS38332.1"/>
    </source>
</evidence>
<dbReference type="Pfam" id="PF07859">
    <property type="entry name" value="Abhydrolase_3"/>
    <property type="match status" value="1"/>
</dbReference>
<dbReference type="Gene3D" id="3.40.50.1820">
    <property type="entry name" value="alpha/beta hydrolase"/>
    <property type="match status" value="1"/>
</dbReference>
<comment type="similarity">
    <text evidence="1">Belongs to the 'GDXG' lipolytic enzyme family.</text>
</comment>
<evidence type="ECO:0000313" key="7">
    <source>
        <dbReference type="Proteomes" id="UP000015100"/>
    </source>
</evidence>
<evidence type="ECO:0000256" key="3">
    <source>
        <dbReference type="PROSITE-ProRule" id="PRU10038"/>
    </source>
</evidence>
<dbReference type="PROSITE" id="PS01174">
    <property type="entry name" value="LIPASE_GDXG_SER"/>
    <property type="match status" value="1"/>
</dbReference>
<organism evidence="6 7">
    <name type="scientific">Dactylellina haptotyla (strain CBS 200.50)</name>
    <name type="common">Nematode-trapping fungus</name>
    <name type="synonym">Monacrosporium haptotylum</name>
    <dbReference type="NCBI Taxonomy" id="1284197"/>
    <lineage>
        <taxon>Eukaryota</taxon>
        <taxon>Fungi</taxon>
        <taxon>Dikarya</taxon>
        <taxon>Ascomycota</taxon>
        <taxon>Pezizomycotina</taxon>
        <taxon>Orbiliomycetes</taxon>
        <taxon>Orbiliales</taxon>
        <taxon>Orbiliaceae</taxon>
        <taxon>Dactylellina</taxon>
    </lineage>
</organism>
<dbReference type="OMA" id="PYMEASH"/>
<protein>
    <recommendedName>
        <fullName evidence="5">Alpha/beta hydrolase fold-3 domain-containing protein</fullName>
    </recommendedName>
</protein>
<keyword evidence="4" id="KW-1133">Transmembrane helix</keyword>
<feature type="active site" evidence="3">
    <location>
        <position position="202"/>
    </location>
</feature>
<comment type="caution">
    <text evidence="6">The sequence shown here is derived from an EMBL/GenBank/DDBJ whole genome shotgun (WGS) entry which is preliminary data.</text>
</comment>
<keyword evidence="4" id="KW-0472">Membrane</keyword>
<accession>S8BT20</accession>
<dbReference type="HOGENOM" id="CLU_042179_3_0_1"/>
<dbReference type="AlphaFoldDB" id="S8BT20"/>
<sequence length="396" mass="43908">MANTLVPVSFAPATLKDVTLGEKLAAVVVALKLVAAMPILVVKVLLGARAKSGKSWIYTLRSKILNFALARVHPRQINLLNPPTTVQIRKMAKLLNVTVTTDDISHGAKIHWWGEKKGQKVLLHIHGGGYNLAIGDHHVKYLHQTKEHLKKKGIDADLAILEYSLTPAARYPTQLKQSVEGLRYIIHTCGYDPANIVFAGDSAGGCLVISTVSHLIHPHPAIEPLILPESSPKLGALVPISPWTSFATDYKSMKEANQKDVVFPLFVEVWSRWLVDRPDEPRHKDLPPTDDKYTWDEYNQPSLAPPSWWTGVPVKKTLILIGEEETLCDSIIEFGKTFREGVEKGVPAGESSVDVVVCEGEIHTECFYDMFIPGEHKVPGRMATAWWALCEGVFKE</sequence>
<proteinExistence type="inferred from homology"/>
<dbReference type="Proteomes" id="UP000015100">
    <property type="component" value="Unassembled WGS sequence"/>
</dbReference>
<evidence type="ECO:0000256" key="4">
    <source>
        <dbReference type="SAM" id="Phobius"/>
    </source>
</evidence>
<gene>
    <name evidence="6" type="ORF">H072_8068</name>
</gene>
<dbReference type="eggNOG" id="KOG1515">
    <property type="taxonomic scope" value="Eukaryota"/>
</dbReference>
<keyword evidence="2" id="KW-0378">Hydrolase</keyword>
<dbReference type="STRING" id="1284197.S8BT20"/>
<evidence type="ECO:0000256" key="2">
    <source>
        <dbReference type="ARBA" id="ARBA00022801"/>
    </source>
</evidence>
<dbReference type="InterPro" id="IPR050300">
    <property type="entry name" value="GDXG_lipolytic_enzyme"/>
</dbReference>
<dbReference type="PANTHER" id="PTHR48081:SF31">
    <property type="entry name" value="STERYL ACETYL HYDROLASE MUG81-RELATED"/>
    <property type="match status" value="1"/>
</dbReference>
<dbReference type="InterPro" id="IPR029058">
    <property type="entry name" value="AB_hydrolase_fold"/>
</dbReference>
<dbReference type="InterPro" id="IPR013094">
    <property type="entry name" value="AB_hydrolase_3"/>
</dbReference>
<reference evidence="6 7" key="1">
    <citation type="journal article" date="2013" name="PLoS Genet.">
        <title>Genomic mechanisms accounting for the adaptation to parasitism in nematode-trapping fungi.</title>
        <authorList>
            <person name="Meerupati T."/>
            <person name="Andersson K.M."/>
            <person name="Friman E."/>
            <person name="Kumar D."/>
            <person name="Tunlid A."/>
            <person name="Ahren D."/>
        </authorList>
    </citation>
    <scope>NUCLEOTIDE SEQUENCE [LARGE SCALE GENOMIC DNA]</scope>
    <source>
        <strain evidence="6 7">CBS 200.50</strain>
    </source>
</reference>